<dbReference type="SUPFAM" id="SSF55961">
    <property type="entry name" value="Bet v1-like"/>
    <property type="match status" value="1"/>
</dbReference>
<sequence length="152" mass="17232">MPVVERTTFLAGCSPAQVLDFCLEGANFPKIFPEPVTPLGGIDLHDLRISAGRQFSFRHWMWGVIPATWTVVIREVSERHFVDEMLKGPLRAFRHEHRVEAAEGGTLYTDRVTYRAIGGAPLERLVVNAYMARIFDARHRNMVRLLSVEPSS</sequence>
<comment type="caution">
    <text evidence="1">The sequence shown here is derived from an EMBL/GenBank/DDBJ whole genome shotgun (WGS) entry which is preliminary data.</text>
</comment>
<evidence type="ECO:0000313" key="2">
    <source>
        <dbReference type="Proteomes" id="UP001217610"/>
    </source>
</evidence>
<organism evidence="1 2">
    <name type="scientific">Pseudomonas idahonensis</name>
    <dbReference type="NCBI Taxonomy" id="2942628"/>
    <lineage>
        <taxon>Bacteria</taxon>
        <taxon>Pseudomonadati</taxon>
        <taxon>Pseudomonadota</taxon>
        <taxon>Gammaproteobacteria</taxon>
        <taxon>Pseudomonadales</taxon>
        <taxon>Pseudomonadaceae</taxon>
        <taxon>Pseudomonas</taxon>
    </lineage>
</organism>
<proteinExistence type="predicted"/>
<dbReference type="EMBL" id="JAMDGR010000017">
    <property type="protein sequence ID" value="MDD1151015.1"/>
    <property type="molecule type" value="Genomic_DNA"/>
</dbReference>
<dbReference type="InterPro" id="IPR023393">
    <property type="entry name" value="START-like_dom_sf"/>
</dbReference>
<dbReference type="Gene3D" id="3.30.530.20">
    <property type="match status" value="1"/>
</dbReference>
<name>A0ABT5QAF7_9PSED</name>
<dbReference type="Proteomes" id="UP001217610">
    <property type="component" value="Unassembled WGS sequence"/>
</dbReference>
<evidence type="ECO:0000313" key="1">
    <source>
        <dbReference type="EMBL" id="MDD1151015.1"/>
    </source>
</evidence>
<reference evidence="1 2" key="1">
    <citation type="submission" date="2022-05" db="EMBL/GenBank/DDBJ databases">
        <title>Novel Pseudomonas spp. Isolated from a Rainbow Trout Aquaculture Facility.</title>
        <authorList>
            <person name="Testerman T."/>
            <person name="Graf J."/>
        </authorList>
    </citation>
    <scope>NUCLEOTIDE SEQUENCE [LARGE SCALE GENOMIC DNA]</scope>
    <source>
        <strain evidence="1 2">ID357</strain>
    </source>
</reference>
<dbReference type="RefSeq" id="WP_273923908.1">
    <property type="nucleotide sequence ID" value="NZ_JAMDGR010000017.1"/>
</dbReference>
<protein>
    <submittedName>
        <fullName evidence="1">SRPBCC family protein</fullName>
    </submittedName>
</protein>
<gene>
    <name evidence="1" type="ORF">M5G25_22275</name>
</gene>
<accession>A0ABT5QAF7</accession>
<dbReference type="CDD" id="cd07820">
    <property type="entry name" value="SRPBCC_3"/>
    <property type="match status" value="1"/>
</dbReference>
<keyword evidence="2" id="KW-1185">Reference proteome</keyword>